<sequence length="213" mass="24163">MNKAKVGCLVALGIVVSVGLYFSLNQVQQTNKADITATSTQATLAEMPVHEYEFALPREYKNLQELQENSTYIVVAEFLEKQPSRLEGGIVETHNDFQVLKVYKGPKEIENTEITLNETGGVYEGKKFESKRDPLFDEGVYLLFMDKGDKYYCLGGEGKYKVKNNKGERVGKFDRNAGYLKEKIISYGKMGVTEQVENWTGEQLISEIEKEFQ</sequence>
<proteinExistence type="predicted"/>
<evidence type="ECO:0008006" key="4">
    <source>
        <dbReference type="Google" id="ProtNLM"/>
    </source>
</evidence>
<keyword evidence="1" id="KW-0472">Membrane</keyword>
<organism evidence="2 3">
    <name type="scientific">Tumebacillus lacus</name>
    <dbReference type="NCBI Taxonomy" id="2995335"/>
    <lineage>
        <taxon>Bacteria</taxon>
        <taxon>Bacillati</taxon>
        <taxon>Bacillota</taxon>
        <taxon>Bacilli</taxon>
        <taxon>Bacillales</taxon>
        <taxon>Alicyclobacillaceae</taxon>
        <taxon>Tumebacillus</taxon>
    </lineage>
</organism>
<keyword evidence="1" id="KW-1133">Transmembrane helix</keyword>
<protein>
    <recommendedName>
        <fullName evidence="4">Bypass of forespore C C-terminal domain-containing protein</fullName>
    </recommendedName>
</protein>
<accession>A0ABT3X3B4</accession>
<feature type="transmembrane region" description="Helical" evidence="1">
    <location>
        <begin position="7"/>
        <end position="24"/>
    </location>
</feature>
<keyword evidence="3" id="KW-1185">Reference proteome</keyword>
<dbReference type="RefSeq" id="WP_267151338.1">
    <property type="nucleotide sequence ID" value="NZ_JAPMLT010000003.1"/>
</dbReference>
<name>A0ABT3X3B4_9BACL</name>
<evidence type="ECO:0000313" key="2">
    <source>
        <dbReference type="EMBL" id="MCX7570096.1"/>
    </source>
</evidence>
<gene>
    <name evidence="2" type="ORF">OS242_08970</name>
</gene>
<evidence type="ECO:0000313" key="3">
    <source>
        <dbReference type="Proteomes" id="UP001208017"/>
    </source>
</evidence>
<reference evidence="2 3" key="1">
    <citation type="submission" date="2022-11" db="EMBL/GenBank/DDBJ databases">
        <title>Study of microbial diversity in lake waters.</title>
        <authorList>
            <person name="Zhang J."/>
        </authorList>
    </citation>
    <scope>NUCLEOTIDE SEQUENCE [LARGE SCALE GENOMIC DNA]</scope>
    <source>
        <strain evidence="2 3">DT12</strain>
    </source>
</reference>
<evidence type="ECO:0000256" key="1">
    <source>
        <dbReference type="SAM" id="Phobius"/>
    </source>
</evidence>
<comment type="caution">
    <text evidence="2">The sequence shown here is derived from an EMBL/GenBank/DDBJ whole genome shotgun (WGS) entry which is preliminary data.</text>
</comment>
<keyword evidence="1" id="KW-0812">Transmembrane</keyword>
<dbReference type="Proteomes" id="UP001208017">
    <property type="component" value="Unassembled WGS sequence"/>
</dbReference>
<dbReference type="EMBL" id="JAPMLT010000003">
    <property type="protein sequence ID" value="MCX7570096.1"/>
    <property type="molecule type" value="Genomic_DNA"/>
</dbReference>